<accession>A0A6J5PLN9</accession>
<dbReference type="EMBL" id="LR796886">
    <property type="protein sequence ID" value="CAB4172513.1"/>
    <property type="molecule type" value="Genomic_DNA"/>
</dbReference>
<evidence type="ECO:0008006" key="2">
    <source>
        <dbReference type="Google" id="ProtNLM"/>
    </source>
</evidence>
<reference evidence="1" key="1">
    <citation type="submission" date="2020-05" db="EMBL/GenBank/DDBJ databases">
        <authorList>
            <person name="Chiriac C."/>
            <person name="Salcher M."/>
            <person name="Ghai R."/>
            <person name="Kavagutti S V."/>
        </authorList>
    </citation>
    <scope>NUCLEOTIDE SEQUENCE</scope>
</reference>
<name>A0A6J5PLN9_9CAUD</name>
<organism evidence="1">
    <name type="scientific">uncultured Caudovirales phage</name>
    <dbReference type="NCBI Taxonomy" id="2100421"/>
    <lineage>
        <taxon>Viruses</taxon>
        <taxon>Duplodnaviria</taxon>
        <taxon>Heunggongvirae</taxon>
        <taxon>Uroviricota</taxon>
        <taxon>Caudoviricetes</taxon>
        <taxon>Peduoviridae</taxon>
        <taxon>Maltschvirus</taxon>
        <taxon>Maltschvirus maltsch</taxon>
    </lineage>
</organism>
<gene>
    <name evidence="1" type="ORF">UFOVP934_13</name>
</gene>
<proteinExistence type="predicted"/>
<protein>
    <recommendedName>
        <fullName evidence="2">CVNH domain containing protein</fullName>
    </recommendedName>
</protein>
<sequence length="185" mass="19101">MKLATIFFMASTAAALAGPTIQICTGEYALCAASTCTETGNTMTVAGNSFKEMACKCPILKGPAVADVTGGNMQGTCASPGEGKVWSLFSTRSHFRQEMNGWSRKPKATAASFQICGADLKQGAEFTNCFSFSCTKGPNGIAVCHCPKGENLSGQPVAADTAFGTAAGQGDSDYCFRHPVGGPMP</sequence>
<evidence type="ECO:0000313" key="1">
    <source>
        <dbReference type="EMBL" id="CAB4172513.1"/>
    </source>
</evidence>